<name>A0A9X0LDY8_9ACTN</name>
<feature type="region of interest" description="Disordered" evidence="1">
    <location>
        <begin position="41"/>
        <end position="74"/>
    </location>
</feature>
<dbReference type="OMA" id="WRNTYDD"/>
<feature type="compositionally biased region" description="Low complexity" evidence="1">
    <location>
        <begin position="58"/>
        <end position="72"/>
    </location>
</feature>
<gene>
    <name evidence="4" type="ORF">ADL17_27280</name>
</gene>
<feature type="signal peptide" evidence="2">
    <location>
        <begin position="1"/>
        <end position="42"/>
    </location>
</feature>
<feature type="region of interest" description="Disordered" evidence="1">
    <location>
        <begin position="209"/>
        <end position="235"/>
    </location>
</feature>
<reference evidence="4 5" key="1">
    <citation type="submission" date="2015-10" db="EMBL/GenBank/DDBJ databases">
        <authorList>
            <person name="Ju K.-S."/>
            <person name="Doroghazi J.R."/>
            <person name="Metcalf W.W."/>
        </authorList>
    </citation>
    <scope>NUCLEOTIDE SEQUENCE [LARGE SCALE GENOMIC DNA]</scope>
    <source>
        <strain evidence="4 5">NRRL B-24793</strain>
    </source>
</reference>
<dbReference type="Pfam" id="PF14016">
    <property type="entry name" value="DUF4232"/>
    <property type="match status" value="1"/>
</dbReference>
<evidence type="ECO:0000313" key="4">
    <source>
        <dbReference type="EMBL" id="KUJ46600.1"/>
    </source>
</evidence>
<feature type="domain" description="DUF4232" evidence="3">
    <location>
        <begin position="75"/>
        <end position="211"/>
    </location>
</feature>
<dbReference type="InterPro" id="IPR025326">
    <property type="entry name" value="DUF4232"/>
</dbReference>
<keyword evidence="2" id="KW-0732">Signal</keyword>
<proteinExistence type="predicted"/>
<evidence type="ECO:0000259" key="3">
    <source>
        <dbReference type="Pfam" id="PF14016"/>
    </source>
</evidence>
<feature type="compositionally biased region" description="Pro residues" evidence="1">
    <location>
        <begin position="218"/>
        <end position="235"/>
    </location>
</feature>
<keyword evidence="5" id="KW-1185">Reference proteome</keyword>
<organism evidence="4 5">
    <name type="scientific">Micromonospora maris</name>
    <dbReference type="NCBI Taxonomy" id="1003110"/>
    <lineage>
        <taxon>Bacteria</taxon>
        <taxon>Bacillati</taxon>
        <taxon>Actinomycetota</taxon>
        <taxon>Actinomycetes</taxon>
        <taxon>Micromonosporales</taxon>
        <taxon>Micromonosporaceae</taxon>
        <taxon>Micromonospora</taxon>
    </lineage>
</organism>
<dbReference type="RefSeq" id="WP_013736179.1">
    <property type="nucleotide sequence ID" value="NZ_LMWI01000002.1"/>
</dbReference>
<feature type="compositionally biased region" description="Low complexity" evidence="1">
    <location>
        <begin position="41"/>
        <end position="51"/>
    </location>
</feature>
<dbReference type="Proteomes" id="UP000053246">
    <property type="component" value="Unassembled WGS sequence"/>
</dbReference>
<feature type="chain" id="PRO_5040783236" description="DUF4232 domain-containing protein" evidence="2">
    <location>
        <begin position="43"/>
        <end position="235"/>
    </location>
</feature>
<evidence type="ECO:0000313" key="5">
    <source>
        <dbReference type="Proteomes" id="UP000053246"/>
    </source>
</evidence>
<protein>
    <recommendedName>
        <fullName evidence="3">DUF4232 domain-containing protein</fullName>
    </recommendedName>
</protein>
<comment type="caution">
    <text evidence="4">The sequence shown here is derived from an EMBL/GenBank/DDBJ whole genome shotgun (WGS) entry which is preliminary data.</text>
</comment>
<accession>A0A9X0LDY8</accession>
<sequence>MCGIRRTTPATATKRRTRPYRRSVGALATLALLAGCASTPDAGDTTAGATDAPPPVATPSTGTPPTAGTTAPGPCPAEGVRINSLGVSAAMGLRAMGLELVNCGSRPYRLHGYPQLRLLDSDDNPIKVRVIAGARGITSGFDDPPRPLTLAPGEAAGAAVLWRNLVDDPTVVATNAQRLEVAPAEGEPTQEVAVEGPIDLGNTNRVGVSAWKKQPPTSALPPATPLAPTTVPPQH</sequence>
<evidence type="ECO:0000256" key="1">
    <source>
        <dbReference type="SAM" id="MobiDB-lite"/>
    </source>
</evidence>
<dbReference type="EMBL" id="LMWI01000002">
    <property type="protein sequence ID" value="KUJ46600.1"/>
    <property type="molecule type" value="Genomic_DNA"/>
</dbReference>
<feature type="region of interest" description="Disordered" evidence="1">
    <location>
        <begin position="1"/>
        <end position="21"/>
    </location>
</feature>
<dbReference type="AlphaFoldDB" id="A0A9X0LDY8"/>
<feature type="compositionally biased region" description="Low complexity" evidence="1">
    <location>
        <begin position="1"/>
        <end position="12"/>
    </location>
</feature>
<evidence type="ECO:0000256" key="2">
    <source>
        <dbReference type="SAM" id="SignalP"/>
    </source>
</evidence>